<evidence type="ECO:0000256" key="2">
    <source>
        <dbReference type="SAM" id="Phobius"/>
    </source>
</evidence>
<dbReference type="EMBL" id="FWXV01000002">
    <property type="protein sequence ID" value="SMC90758.1"/>
    <property type="molecule type" value="Genomic_DNA"/>
</dbReference>
<accession>A0A1W2D182</accession>
<keyword evidence="2" id="KW-0472">Membrane</keyword>
<evidence type="ECO:0000256" key="1">
    <source>
        <dbReference type="SAM" id="MobiDB-lite"/>
    </source>
</evidence>
<feature type="compositionally biased region" description="Pro residues" evidence="1">
    <location>
        <begin position="94"/>
        <end position="105"/>
    </location>
</feature>
<sequence>MQIFGQVWLWSLGSFLLGVLFTWLLLVRPIRKRVGELEDAGSNQPREFRQPTRVAEPVGPPTGKEADRFLDDLFDTPKAPPAPPQHHAPVQQPIRPPQLPPPPMPASAQPGPTAPPELPPPPMPIAPPELPPQPQHSFSSRLDPQAPPEPPIPDESDTELSDAPFRQFTESTTVFVPPADLRMPDKAESSGEDWFAKEAPISGSINGTAEEADPHLITDVEDDEQVDAQGTIFTQHTTPIPDGMIRSLDNETPAQPEPEPASEAVQHYEPDAPAPEPVQHYEPELPQHIEPPKLPDPEPVDVVEPAATQRFEPVAAPAAEQDSSRSLFEPVVPVADQQDEAAVAGSDEFVPPGPFGPGSAMPLPGGGAPAPEFNVKASVTALRYCTQDNPQFDRIVAEVWFRSPSDAERVGFRVLS</sequence>
<name>A0A1W2D182_KIBAR</name>
<feature type="transmembrane region" description="Helical" evidence="2">
    <location>
        <begin position="6"/>
        <end position="27"/>
    </location>
</feature>
<feature type="region of interest" description="Disordered" evidence="1">
    <location>
        <begin position="233"/>
        <end position="300"/>
    </location>
</feature>
<proteinExistence type="predicted"/>
<keyword evidence="4" id="KW-1185">Reference proteome</keyword>
<dbReference type="RefSeq" id="WP_084426454.1">
    <property type="nucleotide sequence ID" value="NZ_FWXV01000002.1"/>
</dbReference>
<organism evidence="3 4">
    <name type="scientific">Kibdelosporangium aridum</name>
    <dbReference type="NCBI Taxonomy" id="2030"/>
    <lineage>
        <taxon>Bacteria</taxon>
        <taxon>Bacillati</taxon>
        <taxon>Actinomycetota</taxon>
        <taxon>Actinomycetes</taxon>
        <taxon>Pseudonocardiales</taxon>
        <taxon>Pseudonocardiaceae</taxon>
        <taxon>Kibdelosporangium</taxon>
    </lineage>
</organism>
<keyword evidence="2" id="KW-1133">Transmembrane helix</keyword>
<feature type="region of interest" description="Disordered" evidence="1">
    <location>
        <begin position="40"/>
        <end position="214"/>
    </location>
</feature>
<keyword evidence="2" id="KW-0812">Transmembrane</keyword>
<evidence type="ECO:0000313" key="3">
    <source>
        <dbReference type="EMBL" id="SMC90758.1"/>
    </source>
</evidence>
<dbReference type="AlphaFoldDB" id="A0A1W2D182"/>
<protein>
    <submittedName>
        <fullName evidence="3">Uncharacterized protein</fullName>
    </submittedName>
</protein>
<reference evidence="3 4" key="1">
    <citation type="submission" date="2017-04" db="EMBL/GenBank/DDBJ databases">
        <authorList>
            <person name="Afonso C.L."/>
            <person name="Miller P.J."/>
            <person name="Scott M.A."/>
            <person name="Spackman E."/>
            <person name="Goraichik I."/>
            <person name="Dimitrov K.M."/>
            <person name="Suarez D.L."/>
            <person name="Swayne D.E."/>
        </authorList>
    </citation>
    <scope>NUCLEOTIDE SEQUENCE [LARGE SCALE GENOMIC DNA]</scope>
    <source>
        <strain evidence="3 4">DSM 43828</strain>
    </source>
</reference>
<feature type="region of interest" description="Disordered" evidence="1">
    <location>
        <begin position="342"/>
        <end position="367"/>
    </location>
</feature>
<feature type="compositionally biased region" description="Pro residues" evidence="1">
    <location>
        <begin position="112"/>
        <end position="134"/>
    </location>
</feature>
<gene>
    <name evidence="3" type="ORF">SAMN05661093_02697</name>
</gene>
<evidence type="ECO:0000313" key="4">
    <source>
        <dbReference type="Proteomes" id="UP000192674"/>
    </source>
</evidence>
<dbReference type="Proteomes" id="UP000192674">
    <property type="component" value="Unassembled WGS sequence"/>
</dbReference>
<feature type="compositionally biased region" description="Basic and acidic residues" evidence="1">
    <location>
        <begin position="279"/>
        <end position="296"/>
    </location>
</feature>